<keyword evidence="1" id="KW-0488">Methylation</keyword>
<dbReference type="Proteomes" id="UP000033852">
    <property type="component" value="Unassembled WGS sequence"/>
</dbReference>
<organism evidence="3 4">
    <name type="scientific">Candidatus Adlerbacteria bacterium GW2011_GWB1_54_7</name>
    <dbReference type="NCBI Taxonomy" id="1618607"/>
    <lineage>
        <taxon>Bacteria</taxon>
        <taxon>Candidatus Adleribacteriota</taxon>
    </lineage>
</organism>
<accession>A0A0G1Y1Z5</accession>
<feature type="domain" description="Peptide chain release factor" evidence="2">
    <location>
        <begin position="20"/>
        <end position="120"/>
    </location>
</feature>
<dbReference type="InterPro" id="IPR045853">
    <property type="entry name" value="Pep_chain_release_fac_I_sf"/>
</dbReference>
<dbReference type="STRING" id="1618607.UY86_C0013G0001"/>
<dbReference type="PATRIC" id="fig|1618607.3.peg.641"/>
<dbReference type="SMART" id="SM00937">
    <property type="entry name" value="PCRF"/>
    <property type="match status" value="1"/>
</dbReference>
<evidence type="ECO:0000259" key="2">
    <source>
        <dbReference type="SMART" id="SM00937"/>
    </source>
</evidence>
<evidence type="ECO:0000256" key="1">
    <source>
        <dbReference type="ARBA" id="ARBA00022481"/>
    </source>
</evidence>
<evidence type="ECO:0000313" key="3">
    <source>
        <dbReference type="EMBL" id="KKW37246.1"/>
    </source>
</evidence>
<evidence type="ECO:0000313" key="4">
    <source>
        <dbReference type="Proteomes" id="UP000033852"/>
    </source>
</evidence>
<dbReference type="SUPFAM" id="SSF75620">
    <property type="entry name" value="Release factor"/>
    <property type="match status" value="1"/>
</dbReference>
<protein>
    <submittedName>
        <fullName evidence="3">Peptide chain release factor 1</fullName>
    </submittedName>
</protein>
<dbReference type="AlphaFoldDB" id="A0A0G1Y1Z5"/>
<reference evidence="3 4" key="1">
    <citation type="journal article" date="2015" name="Nature">
        <title>rRNA introns, odd ribosomes, and small enigmatic genomes across a large radiation of phyla.</title>
        <authorList>
            <person name="Brown C.T."/>
            <person name="Hug L.A."/>
            <person name="Thomas B.C."/>
            <person name="Sharon I."/>
            <person name="Castelle C.J."/>
            <person name="Singh A."/>
            <person name="Wilkins M.J."/>
            <person name="Williams K.H."/>
            <person name="Banfield J.F."/>
        </authorList>
    </citation>
    <scope>NUCLEOTIDE SEQUENCE [LARGE SCALE GENOMIC DNA]</scope>
</reference>
<dbReference type="PANTHER" id="PTHR43804:SF7">
    <property type="entry name" value="LD18447P"/>
    <property type="match status" value="1"/>
</dbReference>
<dbReference type="GO" id="GO:0006415">
    <property type="term" value="P:translational termination"/>
    <property type="evidence" value="ECO:0007669"/>
    <property type="project" value="InterPro"/>
</dbReference>
<name>A0A0G1Y1Z5_9BACT</name>
<dbReference type="Gene3D" id="3.30.70.1660">
    <property type="match status" value="1"/>
</dbReference>
<feature type="non-terminal residue" evidence="3">
    <location>
        <position position="142"/>
    </location>
</feature>
<dbReference type="Pfam" id="PF03462">
    <property type="entry name" value="PCRF"/>
    <property type="match status" value="1"/>
</dbReference>
<sequence>MDLTKYKNNPKTAYLAKAVEMMEGDEEQQKMLIAEMDKILAVEESEEEFPNEAVLEVRAGAGGEEAALFAEQLARMYQGYATARGWQVRLLSESKTDLGGYKEAVFELRGKGVYEKLRFETGVHRIQRVPATEKSGRVHTST</sequence>
<gene>
    <name evidence="3" type="ORF">UY86_C0013G0001</name>
</gene>
<proteinExistence type="predicted"/>
<dbReference type="PANTHER" id="PTHR43804">
    <property type="entry name" value="LD18447P"/>
    <property type="match status" value="1"/>
</dbReference>
<comment type="caution">
    <text evidence="3">The sequence shown here is derived from an EMBL/GenBank/DDBJ whole genome shotgun (WGS) entry which is preliminary data.</text>
</comment>
<dbReference type="EMBL" id="LCRR01000013">
    <property type="protein sequence ID" value="KKW37246.1"/>
    <property type="molecule type" value="Genomic_DNA"/>
</dbReference>
<dbReference type="InterPro" id="IPR005139">
    <property type="entry name" value="PCRF"/>
</dbReference>
<dbReference type="InterPro" id="IPR050057">
    <property type="entry name" value="Prokaryotic/Mito_RF"/>
</dbReference>